<feature type="region of interest" description="Disordered" evidence="1">
    <location>
        <begin position="131"/>
        <end position="154"/>
    </location>
</feature>
<feature type="compositionally biased region" description="Acidic residues" evidence="1">
    <location>
        <begin position="133"/>
        <end position="154"/>
    </location>
</feature>
<evidence type="ECO:0000313" key="3">
    <source>
        <dbReference type="Proteomes" id="UP001595698"/>
    </source>
</evidence>
<organism evidence="2 3">
    <name type="scientific">Streptosporangium jomthongense</name>
    <dbReference type="NCBI Taxonomy" id="1193683"/>
    <lineage>
        <taxon>Bacteria</taxon>
        <taxon>Bacillati</taxon>
        <taxon>Actinomycetota</taxon>
        <taxon>Actinomycetes</taxon>
        <taxon>Streptosporangiales</taxon>
        <taxon>Streptosporangiaceae</taxon>
        <taxon>Streptosporangium</taxon>
    </lineage>
</organism>
<dbReference type="EMBL" id="JBHSBC010000004">
    <property type="protein sequence ID" value="MFC3979757.1"/>
    <property type="molecule type" value="Genomic_DNA"/>
</dbReference>
<sequence>MSRPGNGLGEPDWSRLFHAYGVAVDVPAHLDALAGDDERARVKAVDHLWAAVIHQGTPWSATPPAALVVAGLLSDPRTARRRVASAPLRAVLLDFLGEVGEAAQPEVPQEEIRAAADPRGREAEIAATLETLLSEDPEDSEDSEDSEESEDVWDEEAIEVIMAQVVLDLRAAVPYLTEAVAACLADEESAVRDAASKALAVLRRVPTDGSSGT</sequence>
<evidence type="ECO:0008006" key="4">
    <source>
        <dbReference type="Google" id="ProtNLM"/>
    </source>
</evidence>
<keyword evidence="3" id="KW-1185">Reference proteome</keyword>
<protein>
    <recommendedName>
        <fullName evidence="4">HEAT repeat domain-containing protein</fullName>
    </recommendedName>
</protein>
<reference evidence="3" key="1">
    <citation type="journal article" date="2019" name="Int. J. Syst. Evol. Microbiol.">
        <title>The Global Catalogue of Microorganisms (GCM) 10K type strain sequencing project: providing services to taxonomists for standard genome sequencing and annotation.</title>
        <authorList>
            <consortium name="The Broad Institute Genomics Platform"/>
            <consortium name="The Broad Institute Genome Sequencing Center for Infectious Disease"/>
            <person name="Wu L."/>
            <person name="Ma J."/>
        </authorList>
    </citation>
    <scope>NUCLEOTIDE SEQUENCE [LARGE SCALE GENOMIC DNA]</scope>
    <source>
        <strain evidence="3">TBRC 7912</strain>
    </source>
</reference>
<dbReference type="Proteomes" id="UP001595698">
    <property type="component" value="Unassembled WGS sequence"/>
</dbReference>
<proteinExistence type="predicted"/>
<accession>A0ABV8ETU0</accession>
<gene>
    <name evidence="2" type="ORF">ACFOYY_06485</name>
</gene>
<name>A0ABV8ETU0_9ACTN</name>
<evidence type="ECO:0000256" key="1">
    <source>
        <dbReference type="SAM" id="MobiDB-lite"/>
    </source>
</evidence>
<evidence type="ECO:0000313" key="2">
    <source>
        <dbReference type="EMBL" id="MFC3979757.1"/>
    </source>
</evidence>
<dbReference type="RefSeq" id="WP_386188603.1">
    <property type="nucleotide sequence ID" value="NZ_JBHSBC010000004.1"/>
</dbReference>
<comment type="caution">
    <text evidence="2">The sequence shown here is derived from an EMBL/GenBank/DDBJ whole genome shotgun (WGS) entry which is preliminary data.</text>
</comment>